<dbReference type="AlphaFoldDB" id="A0A2M9A8P5"/>
<organism evidence="2 3">
    <name type="scientific">Hallerella succinigenes</name>
    <dbReference type="NCBI Taxonomy" id="1896222"/>
    <lineage>
        <taxon>Bacteria</taxon>
        <taxon>Pseudomonadati</taxon>
        <taxon>Fibrobacterota</taxon>
        <taxon>Fibrobacteria</taxon>
        <taxon>Fibrobacterales</taxon>
        <taxon>Fibrobacteraceae</taxon>
        <taxon>Hallerella</taxon>
    </lineage>
</organism>
<dbReference type="PANTHER" id="PTHR22916">
    <property type="entry name" value="GLYCOSYLTRANSFERASE"/>
    <property type="match status" value="1"/>
</dbReference>
<dbReference type="PANTHER" id="PTHR22916:SF3">
    <property type="entry name" value="UDP-GLCNAC:BETAGAL BETA-1,3-N-ACETYLGLUCOSAMINYLTRANSFERASE-LIKE PROTEIN 1"/>
    <property type="match status" value="1"/>
</dbReference>
<dbReference type="Proteomes" id="UP000231134">
    <property type="component" value="Unassembled WGS sequence"/>
</dbReference>
<name>A0A2M9A8P5_9BACT</name>
<comment type="caution">
    <text evidence="2">The sequence shown here is derived from an EMBL/GenBank/DDBJ whole genome shotgun (WGS) entry which is preliminary data.</text>
</comment>
<dbReference type="SUPFAM" id="SSF53448">
    <property type="entry name" value="Nucleotide-diphospho-sugar transferases"/>
    <property type="match status" value="1"/>
</dbReference>
<keyword evidence="2" id="KW-0808">Transferase</keyword>
<dbReference type="GO" id="GO:0016758">
    <property type="term" value="F:hexosyltransferase activity"/>
    <property type="evidence" value="ECO:0007669"/>
    <property type="project" value="UniProtKB-ARBA"/>
</dbReference>
<dbReference type="RefSeq" id="WP_100425889.1">
    <property type="nucleotide sequence ID" value="NZ_PGEX01000001.1"/>
</dbReference>
<proteinExistence type="predicted"/>
<dbReference type="CDD" id="cd00761">
    <property type="entry name" value="Glyco_tranf_GTA_type"/>
    <property type="match status" value="1"/>
</dbReference>
<protein>
    <submittedName>
        <fullName evidence="2">Alpha-1,3-rhamnosyltransferase</fullName>
    </submittedName>
</protein>
<dbReference type="Pfam" id="PF00535">
    <property type="entry name" value="Glycos_transf_2"/>
    <property type="match status" value="1"/>
</dbReference>
<evidence type="ECO:0000313" key="3">
    <source>
        <dbReference type="Proteomes" id="UP000231134"/>
    </source>
</evidence>
<dbReference type="OrthoDB" id="9801954at2"/>
<evidence type="ECO:0000313" key="2">
    <source>
        <dbReference type="EMBL" id="PJJ41993.1"/>
    </source>
</evidence>
<dbReference type="Gene3D" id="3.90.550.10">
    <property type="entry name" value="Spore Coat Polysaccharide Biosynthesis Protein SpsA, Chain A"/>
    <property type="match status" value="1"/>
</dbReference>
<accession>A0A2M9A8P5</accession>
<keyword evidence="3" id="KW-1185">Reference proteome</keyword>
<dbReference type="InterPro" id="IPR029044">
    <property type="entry name" value="Nucleotide-diphossugar_trans"/>
</dbReference>
<reference evidence="2 3" key="1">
    <citation type="submission" date="2017-11" db="EMBL/GenBank/DDBJ databases">
        <title>Animal gut microbial communities from fecal samples from Wisconsin, USA.</title>
        <authorList>
            <person name="Neumann A."/>
        </authorList>
    </citation>
    <scope>NUCLEOTIDE SEQUENCE [LARGE SCALE GENOMIC DNA]</scope>
    <source>
        <strain evidence="2 3">UWS3</strain>
    </source>
</reference>
<sequence>MEEPLVSVLLSSYNHAPYVEASVRSVMAQKGVPFELIVIDDGSTDESPQILERLSKEFGFFYKHRENKGLVKTLNELISFSHGKYFCTFASDDIMAPGRLEAESRFLESHPQVPACAGQIVNMLPDGTLEGSPDSRFDRATEASFEDILLGRVELNGSTEMIVKSKFAEVGFYDESFRFEDFPAWLALSNRFGNIPILKTVCSHYRVLPNSMHKNLNFIYAQILAVVEKYKTHAAYRKAVNLWKTRWFSSLAYDQKGEALRMLPKLSNASLAFWIHLPKLLIPRKFLKY</sequence>
<dbReference type="InterPro" id="IPR001173">
    <property type="entry name" value="Glyco_trans_2-like"/>
</dbReference>
<feature type="domain" description="Glycosyltransferase 2-like" evidence="1">
    <location>
        <begin position="7"/>
        <end position="116"/>
    </location>
</feature>
<dbReference type="EMBL" id="PGEX01000001">
    <property type="protein sequence ID" value="PJJ41993.1"/>
    <property type="molecule type" value="Genomic_DNA"/>
</dbReference>
<gene>
    <name evidence="2" type="ORF">BGX16_2007</name>
</gene>
<evidence type="ECO:0000259" key="1">
    <source>
        <dbReference type="Pfam" id="PF00535"/>
    </source>
</evidence>